<dbReference type="Proteomes" id="UP000292209">
    <property type="component" value="Unassembled WGS sequence"/>
</dbReference>
<keyword evidence="1" id="KW-0472">Membrane</keyword>
<proteinExistence type="predicted"/>
<evidence type="ECO:0000313" key="2">
    <source>
        <dbReference type="EMBL" id="RZS94551.1"/>
    </source>
</evidence>
<dbReference type="OrthoDB" id="678747at2"/>
<accession>A0A4Q7P3N7</accession>
<keyword evidence="1" id="KW-1133">Transmembrane helix</keyword>
<evidence type="ECO:0000256" key="1">
    <source>
        <dbReference type="SAM" id="Phobius"/>
    </source>
</evidence>
<organism evidence="2 3">
    <name type="scientific">Cecembia calidifontis</name>
    <dbReference type="NCBI Taxonomy" id="1187080"/>
    <lineage>
        <taxon>Bacteria</taxon>
        <taxon>Pseudomonadati</taxon>
        <taxon>Bacteroidota</taxon>
        <taxon>Cytophagia</taxon>
        <taxon>Cytophagales</taxon>
        <taxon>Cyclobacteriaceae</taxon>
        <taxon>Cecembia</taxon>
    </lineage>
</organism>
<keyword evidence="1" id="KW-0812">Transmembrane</keyword>
<sequence>MMKLIKRILLTLLIALLSNVSLIYAQCAMCRATVENNVSNGETTIGAGLNAGILYLFAMPYLIAAVIGFLWYRAAKKRKAKFVFQGDKF</sequence>
<keyword evidence="3" id="KW-1185">Reference proteome</keyword>
<feature type="transmembrane region" description="Helical" evidence="1">
    <location>
        <begin position="49"/>
        <end position="72"/>
    </location>
</feature>
<dbReference type="EMBL" id="SGXG01000001">
    <property type="protein sequence ID" value="RZS94551.1"/>
    <property type="molecule type" value="Genomic_DNA"/>
</dbReference>
<reference evidence="2 3" key="1">
    <citation type="submission" date="2019-02" db="EMBL/GenBank/DDBJ databases">
        <title>Genomic Encyclopedia of Archaeal and Bacterial Type Strains, Phase II (KMG-II): from individual species to whole genera.</title>
        <authorList>
            <person name="Goeker M."/>
        </authorList>
    </citation>
    <scope>NUCLEOTIDE SEQUENCE [LARGE SCALE GENOMIC DNA]</scope>
    <source>
        <strain evidence="2 3">DSM 21411</strain>
    </source>
</reference>
<gene>
    <name evidence="2" type="ORF">BC751_0049</name>
</gene>
<evidence type="ECO:0000313" key="3">
    <source>
        <dbReference type="Proteomes" id="UP000292209"/>
    </source>
</evidence>
<dbReference type="AlphaFoldDB" id="A0A4Q7P3N7"/>
<comment type="caution">
    <text evidence="2">The sequence shown here is derived from an EMBL/GenBank/DDBJ whole genome shotgun (WGS) entry which is preliminary data.</text>
</comment>
<protein>
    <submittedName>
        <fullName evidence="2">Uncharacterized protein</fullName>
    </submittedName>
</protein>
<name>A0A4Q7P3N7_9BACT</name>